<dbReference type="PANTHER" id="PTHR32305:SF15">
    <property type="entry name" value="PROTEIN RHSA-RELATED"/>
    <property type="match status" value="1"/>
</dbReference>
<gene>
    <name evidence="4" type="ORF">C7374_11362</name>
</gene>
<evidence type="ECO:0000313" key="4">
    <source>
        <dbReference type="EMBL" id="RAK26610.1"/>
    </source>
</evidence>
<feature type="transmembrane region" description="Helical" evidence="2">
    <location>
        <begin position="1414"/>
        <end position="1437"/>
    </location>
</feature>
<dbReference type="InterPro" id="IPR031325">
    <property type="entry name" value="RHS_repeat"/>
</dbReference>
<evidence type="ECO:0000259" key="3">
    <source>
        <dbReference type="Pfam" id="PF25023"/>
    </source>
</evidence>
<dbReference type="Gene3D" id="2.180.10.10">
    <property type="entry name" value="RHS repeat-associated core"/>
    <property type="match status" value="2"/>
</dbReference>
<dbReference type="InterPro" id="IPR006530">
    <property type="entry name" value="YD"/>
</dbReference>
<evidence type="ECO:0000313" key="5">
    <source>
        <dbReference type="Proteomes" id="UP000249453"/>
    </source>
</evidence>
<dbReference type="RefSeq" id="WP_111576040.1">
    <property type="nucleotide sequence ID" value="NZ_JBHEEY010000014.1"/>
</dbReference>
<feature type="transmembrane region" description="Helical" evidence="2">
    <location>
        <begin position="1382"/>
        <end position="1402"/>
    </location>
</feature>
<keyword evidence="2" id="KW-1133">Transmembrane helix</keyword>
<proteinExistence type="predicted"/>
<dbReference type="Proteomes" id="UP000249453">
    <property type="component" value="Unassembled WGS sequence"/>
</dbReference>
<keyword evidence="5" id="KW-1185">Reference proteome</keyword>
<dbReference type="PANTHER" id="PTHR32305">
    <property type="match status" value="1"/>
</dbReference>
<name>A0A364JTG2_9HYPH</name>
<dbReference type="NCBIfam" id="TIGR01643">
    <property type="entry name" value="YD_repeat_2x"/>
    <property type="match status" value="2"/>
</dbReference>
<dbReference type="InterPro" id="IPR022385">
    <property type="entry name" value="Rhs_assc_core"/>
</dbReference>
<dbReference type="InterPro" id="IPR050708">
    <property type="entry name" value="T6SS_VgrG/RHS"/>
</dbReference>
<dbReference type="Pfam" id="PF05593">
    <property type="entry name" value="RHS_repeat"/>
    <property type="match status" value="1"/>
</dbReference>
<accession>A0A364JTG2</accession>
<keyword evidence="2" id="KW-0812">Transmembrane</keyword>
<dbReference type="Pfam" id="PF25023">
    <property type="entry name" value="TEN_YD-shell"/>
    <property type="match status" value="1"/>
</dbReference>
<dbReference type="InterPro" id="IPR056823">
    <property type="entry name" value="TEN-like_YD-shell"/>
</dbReference>
<sequence>MSSGSTYSQSSSNFSDSMHGGVDQRTGVYTASLMIAHLKANGGAGPSLPLSLSYDPSNNINMGFGNGWGMAWPRYQQSDGTVVFAMGDKYQSRTLSGEISLADQKIVNAKASYNSAEFGGQGYQFQQRKGEIYVLDQMAQYGHWVPSRIIGAHGLGVTLAWDGTGRLLSISDEVPDETGQCPVLVSFDYNGDSGGTITLWPDTNVERKISLICRNGYLETVQVADLQWNMTYDHTIQSFGNFPLSELEFPSGSKETVFYTNDGEGHKFPSCAPQRNASVPYVARYKKQVNGIKTDRIITYKFSDENYLGFNSDMSQWESDKDNLYDVEDSYRYSSTVTRTDDDGTKVVTTNVYNKFHLLVTQTTKKNNNTSITNHTYALERGGFKAQPAHFQSPIKTESTFTDETGTQSYSTKNEYDEHANKIRTVYPDGTVEAWEYYPADGSDPDCPAAHLGVKTYLKSHTITPPSRPDAPQAPIRKTVSKYSPIYWNETQARYGIVPSRGETYSDDVLVRSSDVEYYFSPKNYFHGMVKSHVTTVYDEDQNGYPTKVSMKYAIKDGEISINTTTKSYDNLSHNTEAISCAYTGSALRRKNTLGNVETFSYDSIGRILSHTICADGQRYEHTKKFAYNLETLDDNNSYRTVTITNPQKVVSKQIMNGEGNLLSETTQVGGLEQKLLERNFDNRGRLTSVMMMDYLGPDGISLENGDITPIEQSDSVVSNLRTLSYDDWEQQDQYKLQSGAQVVQKYNPIDISTVQRIGEEGVNGTRLTSFDDAYHPRHIQMVDEQGNVKAKETVIYDGASRLSSHTNALGQTTKFVYDRFDRLTQTTYPDGMVETREYFPHRSDNQIASITVNGTIIASQTVDGFGRVLSRTVGGRNYTFAYQNDSASKPSKVTLPDGKVLTYDRIPQLGEAPRRVTASDGSYRTFAYDPLTALPTRIAQSTPNGDRDALVITLTYTPRGKVKTRTVQDRIDNTSRLFSYEYSIGGALLSYTDINGTTNITYDQFGRKASIKNARTKTTFSYGPNNMLTGWETDNDGSINSVEIAYDVFNRVVNRTIYDQQAGLELSIDIEYDDINRINKKTTTSDSIGIDLVENYTYDEGGRLSTVTYSGDGGPSNSSGTPLESIKYAYDEFGNLTKKSESPGSSVEYFYENSEAPYQLTSTSNGESLSYDRAGRLLKTSSGTYTYDTFGQIASYTTANGDFATYQYDGNGRLRSQTVNKQEKREFYYLNGKVVTEILSNGDKEVPIARTYHQQYPITQYWGSDFVTLFGCDHGGSVVTVSKGGQTTSTLYSPFGEQEQTPGEYLPGFDGEIADSLSGHYHLGQGYRTYIPSLMHFNKPDSASPFGAGGLSWYGYVNNDPINNADPTGHYSSGKAASTGAIVKAVVLGIVAVGVAAYFGLPLIADLVTAGAAASTATMAMGGLAMLSVAGAVASAGLQVASVVEAPKNPKKSAELSEWGMGLGILSAVAGFGLSKLAPKLIDGVAEAGAGAGGRGLAASDKLEEEAAKLPIWAGIFPNANCK</sequence>
<dbReference type="EMBL" id="QLMK01000013">
    <property type="protein sequence ID" value="RAK26610.1"/>
    <property type="molecule type" value="Genomic_DNA"/>
</dbReference>
<feature type="transmembrane region" description="Helical" evidence="2">
    <location>
        <begin position="1457"/>
        <end position="1475"/>
    </location>
</feature>
<keyword evidence="2" id="KW-0472">Membrane</keyword>
<organism evidence="4 5">
    <name type="scientific">Falsochrobactrum ovis</name>
    <dbReference type="NCBI Taxonomy" id="1293442"/>
    <lineage>
        <taxon>Bacteria</taxon>
        <taxon>Pseudomonadati</taxon>
        <taxon>Pseudomonadota</taxon>
        <taxon>Alphaproteobacteria</taxon>
        <taxon>Hyphomicrobiales</taxon>
        <taxon>Brucellaceae</taxon>
        <taxon>Falsochrobactrum</taxon>
    </lineage>
</organism>
<dbReference type="NCBIfam" id="TIGR03696">
    <property type="entry name" value="Rhs_assc_core"/>
    <property type="match status" value="1"/>
</dbReference>
<dbReference type="OrthoDB" id="6057489at2"/>
<feature type="domain" description="Teneurin-like YD-shell" evidence="3">
    <location>
        <begin position="1043"/>
        <end position="1343"/>
    </location>
</feature>
<protein>
    <submittedName>
        <fullName evidence="4">RHS repeat-associated protein</fullName>
    </submittedName>
</protein>
<evidence type="ECO:0000256" key="2">
    <source>
        <dbReference type="SAM" id="Phobius"/>
    </source>
</evidence>
<comment type="caution">
    <text evidence="4">The sequence shown here is derived from an EMBL/GenBank/DDBJ whole genome shotgun (WGS) entry which is preliminary data.</text>
</comment>
<reference evidence="4 5" key="1">
    <citation type="submission" date="2018-06" db="EMBL/GenBank/DDBJ databases">
        <title>Genomic Encyclopedia of Type Strains, Phase IV (KMG-IV): sequencing the most valuable type-strain genomes for metagenomic binning, comparative biology and taxonomic classification.</title>
        <authorList>
            <person name="Goeker M."/>
        </authorList>
    </citation>
    <scope>NUCLEOTIDE SEQUENCE [LARGE SCALE GENOMIC DNA]</scope>
    <source>
        <strain evidence="4 5">DSM 26720</strain>
    </source>
</reference>
<keyword evidence="1" id="KW-0677">Repeat</keyword>
<evidence type="ECO:0000256" key="1">
    <source>
        <dbReference type="ARBA" id="ARBA00022737"/>
    </source>
</evidence>